<proteinExistence type="predicted"/>
<evidence type="ECO:0000256" key="6">
    <source>
        <dbReference type="ARBA" id="ARBA00023136"/>
    </source>
</evidence>
<feature type="transmembrane region" description="Helical" evidence="7">
    <location>
        <begin position="272"/>
        <end position="296"/>
    </location>
</feature>
<keyword evidence="3" id="KW-1003">Cell membrane</keyword>
<evidence type="ECO:0000256" key="1">
    <source>
        <dbReference type="ARBA" id="ARBA00004651"/>
    </source>
</evidence>
<feature type="transmembrane region" description="Helical" evidence="7">
    <location>
        <begin position="445"/>
        <end position="471"/>
    </location>
</feature>
<keyword evidence="4 7" id="KW-0812">Transmembrane</keyword>
<dbReference type="Gene3D" id="1.20.1250.20">
    <property type="entry name" value="MFS general substrate transporter like domains"/>
    <property type="match status" value="1"/>
</dbReference>
<dbReference type="InterPro" id="IPR004638">
    <property type="entry name" value="EmrB-like"/>
</dbReference>
<dbReference type="InterPro" id="IPR011701">
    <property type="entry name" value="MFS"/>
</dbReference>
<feature type="transmembrane region" description="Helical" evidence="7">
    <location>
        <begin position="83"/>
        <end position="101"/>
    </location>
</feature>
<dbReference type="PRINTS" id="PR01036">
    <property type="entry name" value="TCRTETB"/>
</dbReference>
<gene>
    <name evidence="9" type="ORF">I858_008935</name>
</gene>
<dbReference type="InterPro" id="IPR020846">
    <property type="entry name" value="MFS_dom"/>
</dbReference>
<evidence type="ECO:0000256" key="3">
    <source>
        <dbReference type="ARBA" id="ARBA00022475"/>
    </source>
</evidence>
<accession>A0A1B1S1Q6</accession>
<dbReference type="SUPFAM" id="SSF103473">
    <property type="entry name" value="MFS general substrate transporter"/>
    <property type="match status" value="1"/>
</dbReference>
<feature type="transmembrane region" description="Helical" evidence="7">
    <location>
        <begin position="173"/>
        <end position="193"/>
    </location>
</feature>
<keyword evidence="10" id="KW-1185">Reference proteome</keyword>
<dbReference type="GO" id="GO:0022857">
    <property type="term" value="F:transmembrane transporter activity"/>
    <property type="evidence" value="ECO:0007669"/>
    <property type="project" value="InterPro"/>
</dbReference>
<evidence type="ECO:0000256" key="4">
    <source>
        <dbReference type="ARBA" id="ARBA00022692"/>
    </source>
</evidence>
<dbReference type="Proteomes" id="UP000053354">
    <property type="component" value="Chromosome"/>
</dbReference>
<evidence type="ECO:0000256" key="2">
    <source>
        <dbReference type="ARBA" id="ARBA00022448"/>
    </source>
</evidence>
<dbReference type="RefSeq" id="WP_049693682.1">
    <property type="nucleotide sequence ID" value="NZ_CP016540.2"/>
</dbReference>
<feature type="transmembrane region" description="Helical" evidence="7">
    <location>
        <begin position="231"/>
        <end position="252"/>
    </location>
</feature>
<dbReference type="PROSITE" id="PS50850">
    <property type="entry name" value="MFS"/>
    <property type="match status" value="1"/>
</dbReference>
<dbReference type="OrthoDB" id="9816041at2"/>
<dbReference type="PANTHER" id="PTHR42718:SF43">
    <property type="entry name" value="LINCOMYCIN RESISTANCE PROTEIN LMRB"/>
    <property type="match status" value="1"/>
</dbReference>
<dbReference type="Pfam" id="PF07690">
    <property type="entry name" value="MFS_1"/>
    <property type="match status" value="1"/>
</dbReference>
<feature type="transmembrane region" description="Helical" evidence="7">
    <location>
        <begin position="362"/>
        <end position="380"/>
    </location>
</feature>
<evidence type="ECO:0000313" key="9">
    <source>
        <dbReference type="EMBL" id="ANU27113.1"/>
    </source>
</evidence>
<dbReference type="Gene3D" id="1.20.1720.10">
    <property type="entry name" value="Multidrug resistance protein D"/>
    <property type="match status" value="1"/>
</dbReference>
<dbReference type="KEGG" id="pll:I858_008935"/>
<keyword evidence="2" id="KW-0813">Transport</keyword>
<name>A0A1B1S1Q6_9BACL</name>
<dbReference type="EMBL" id="CP016540">
    <property type="protein sequence ID" value="ANU27113.1"/>
    <property type="molecule type" value="Genomic_DNA"/>
</dbReference>
<keyword evidence="5 7" id="KW-1133">Transmembrane helix</keyword>
<feature type="transmembrane region" description="Helical" evidence="7">
    <location>
        <begin position="113"/>
        <end position="134"/>
    </location>
</feature>
<feature type="transmembrane region" description="Helical" evidence="7">
    <location>
        <begin position="146"/>
        <end position="167"/>
    </location>
</feature>
<keyword evidence="6 7" id="KW-0472">Membrane</keyword>
<feature type="domain" description="Major facilitator superfamily (MFS) profile" evidence="8">
    <location>
        <begin position="18"/>
        <end position="476"/>
    </location>
</feature>
<dbReference type="AlphaFoldDB" id="A0A1B1S1Q6"/>
<comment type="subcellular location">
    <subcellularLocation>
        <location evidence="1">Cell membrane</location>
        <topology evidence="1">Multi-pass membrane protein</topology>
    </subcellularLocation>
</comment>
<evidence type="ECO:0000256" key="7">
    <source>
        <dbReference type="SAM" id="Phobius"/>
    </source>
</evidence>
<dbReference type="GO" id="GO:0005886">
    <property type="term" value="C:plasma membrane"/>
    <property type="evidence" value="ECO:0007669"/>
    <property type="project" value="UniProtKB-SubCell"/>
</dbReference>
<dbReference type="InterPro" id="IPR036259">
    <property type="entry name" value="MFS_trans_sf"/>
</dbReference>
<protein>
    <recommendedName>
        <fullName evidence="8">Major facilitator superfamily (MFS) profile domain-containing protein</fullName>
    </recommendedName>
</protein>
<feature type="transmembrane region" description="Helical" evidence="7">
    <location>
        <begin position="56"/>
        <end position="76"/>
    </location>
</feature>
<organism evidence="9 10">
    <name type="scientific">Planococcus versutus</name>
    <dbReference type="NCBI Taxonomy" id="1302659"/>
    <lineage>
        <taxon>Bacteria</taxon>
        <taxon>Bacillati</taxon>
        <taxon>Bacillota</taxon>
        <taxon>Bacilli</taxon>
        <taxon>Bacillales</taxon>
        <taxon>Caryophanaceae</taxon>
        <taxon>Planococcus</taxon>
    </lineage>
</organism>
<evidence type="ECO:0000256" key="5">
    <source>
        <dbReference type="ARBA" id="ARBA00022989"/>
    </source>
</evidence>
<dbReference type="CDD" id="cd17503">
    <property type="entry name" value="MFS_LmrB_MDR_like"/>
    <property type="match status" value="1"/>
</dbReference>
<evidence type="ECO:0000313" key="10">
    <source>
        <dbReference type="Proteomes" id="UP000053354"/>
    </source>
</evidence>
<reference evidence="9" key="1">
    <citation type="submission" date="2016-10" db="EMBL/GenBank/DDBJ databases">
        <authorList>
            <person name="See-Too W.S."/>
        </authorList>
    </citation>
    <scope>NUCLEOTIDE SEQUENCE</scope>
    <source>
        <strain evidence="9">L10.15</strain>
    </source>
</reference>
<feature type="transmembrane region" description="Helical" evidence="7">
    <location>
        <begin position="337"/>
        <end position="356"/>
    </location>
</feature>
<evidence type="ECO:0000259" key="8">
    <source>
        <dbReference type="PROSITE" id="PS50850"/>
    </source>
</evidence>
<feature type="transmembrane region" description="Helical" evidence="7">
    <location>
        <begin position="401"/>
        <end position="425"/>
    </location>
</feature>
<sequence length="478" mass="51182">MGTLNSEEKNKHVKTIPIMTALLISGFMGMFSETALNMALNDLIKEFGISVSLAQWLTTGYLLVLGILIPVSGLLIKRFPTRTLFITSLSFSIVGLLIAAMSPSFSVLLIGRIVQAIGTALLLPLLFHTVLILFPPWKRGTAMGLVGLVMMFAPATGPAAAGIIIDYFNWHMIFWIIIPFLVFALLFGIAFLPNLSTTSKQRIDVLSIVLSTFGFGGIVFGFSYAGGSEGWSSPVVLTSLAIGLLAMAVYVFRQLTIREPVLNLEVFKHPMFSLGIIVTLFANIIIFSANILLPLYMLAGLGLPASKAGLLLLPGGIVNGIMSMVSGRIFDKSGPRGLVIGGFAISTIAVAFFSTVSSSTNLYLIVFFFMLLMVSMSMVTTPSQTNGINQLSPRLYPDGTAIVNSMIQTSGAIGTAIAISILNISQTNHLSHVANPSGAQNQADALIAGVQNAFTFTIIISIIGLFCSLFIKRILVNR</sequence>
<feature type="transmembrane region" description="Helical" evidence="7">
    <location>
        <begin position="205"/>
        <end position="225"/>
    </location>
</feature>
<dbReference type="PANTHER" id="PTHR42718">
    <property type="entry name" value="MAJOR FACILITATOR SUPERFAMILY MULTIDRUG TRANSPORTER MFSC"/>
    <property type="match status" value="1"/>
</dbReference>
<feature type="transmembrane region" description="Helical" evidence="7">
    <location>
        <begin position="16"/>
        <end position="36"/>
    </location>
</feature>
<feature type="transmembrane region" description="Helical" evidence="7">
    <location>
        <begin position="308"/>
        <end position="325"/>
    </location>
</feature>
<dbReference type="NCBIfam" id="TIGR00711">
    <property type="entry name" value="efflux_EmrB"/>
    <property type="match status" value="1"/>
</dbReference>